<dbReference type="PANTHER" id="PTHR43057:SF1">
    <property type="entry name" value="ARSENICAL-RESISTANCE PROTEIN 3"/>
    <property type="match status" value="1"/>
</dbReference>
<comment type="caution">
    <text evidence="3">The sequence shown here is derived from an EMBL/GenBank/DDBJ whole genome shotgun (WGS) entry which is preliminary data.</text>
</comment>
<name>A0ABU0W9B1_9GAMM</name>
<feature type="transmembrane region" description="Helical" evidence="2">
    <location>
        <begin position="164"/>
        <end position="182"/>
    </location>
</feature>
<evidence type="ECO:0000256" key="1">
    <source>
        <dbReference type="ARBA" id="ARBA00022448"/>
    </source>
</evidence>
<feature type="transmembrane region" description="Helical" evidence="2">
    <location>
        <begin position="40"/>
        <end position="57"/>
    </location>
</feature>
<dbReference type="InterPro" id="IPR004706">
    <property type="entry name" value="Arsenical-R_Acr3"/>
</dbReference>
<gene>
    <name evidence="3" type="ORF">RBH19_09020</name>
</gene>
<accession>A0ABU0W9B1</accession>
<reference evidence="3 4" key="1">
    <citation type="submission" date="2023-08" db="EMBL/GenBank/DDBJ databases">
        <title>Whole-genome sequencing of halo(alkali)philic microorganisms from hypersaline lakes.</title>
        <authorList>
            <person name="Sorokin D.Y."/>
            <person name="Abbas B."/>
            <person name="Merkel A.Y."/>
        </authorList>
    </citation>
    <scope>NUCLEOTIDE SEQUENCE [LARGE SCALE GENOMIC DNA]</scope>
    <source>
        <strain evidence="3 4">AB-CW4</strain>
    </source>
</reference>
<keyword evidence="2" id="KW-0472">Membrane</keyword>
<dbReference type="EMBL" id="JAVDDT010000005">
    <property type="protein sequence ID" value="MDQ2070015.1"/>
    <property type="molecule type" value="Genomic_DNA"/>
</dbReference>
<evidence type="ECO:0000256" key="2">
    <source>
        <dbReference type="SAM" id="Phobius"/>
    </source>
</evidence>
<feature type="transmembrane region" description="Helical" evidence="2">
    <location>
        <begin position="98"/>
        <end position="120"/>
    </location>
</feature>
<feature type="transmembrane region" description="Helical" evidence="2">
    <location>
        <begin position="69"/>
        <end position="92"/>
    </location>
</feature>
<feature type="transmembrane region" description="Helical" evidence="2">
    <location>
        <begin position="203"/>
        <end position="222"/>
    </location>
</feature>
<dbReference type="PANTHER" id="PTHR43057">
    <property type="entry name" value="ARSENITE EFFLUX TRANSPORTER"/>
    <property type="match status" value="1"/>
</dbReference>
<keyword evidence="2" id="KW-0812">Transmembrane</keyword>
<keyword evidence="4" id="KW-1185">Reference proteome</keyword>
<evidence type="ECO:0000313" key="4">
    <source>
        <dbReference type="Proteomes" id="UP001239019"/>
    </source>
</evidence>
<dbReference type="Gene3D" id="1.20.1530.20">
    <property type="match status" value="1"/>
</dbReference>
<dbReference type="InterPro" id="IPR038770">
    <property type="entry name" value="Na+/solute_symporter_sf"/>
</dbReference>
<sequence>MINWRQLEHWQVLPLMLAVLAGLLAGRAIPETVNPWSDAIWPLLAALLFTGFLHLDLRGWRRNLVDRRFLGLLALLNFLLLPGLTGLVLMLAPDSTPLRFAMALVLLAPCTDWFLGFNLLGRGNPERATAAIPILLGGQVLAIPLWLTLFFGPGELQDFGLERFAAVFIGLFLIPLALALAARQIGHRLPVIEPVINGLKRGGPILLFMPVIFLVVATELAVLDGRLMRQLSPLIPLLLLWIGLGLTLAWLLGRLGRLAIAARRTLLFNAASRNSFVVLPFALALPAGAEIAAAVIILQAMVELGVLSVLTGVVPRIIR</sequence>
<evidence type="ECO:0000313" key="3">
    <source>
        <dbReference type="EMBL" id="MDQ2070015.1"/>
    </source>
</evidence>
<evidence type="ECO:0008006" key="5">
    <source>
        <dbReference type="Google" id="ProtNLM"/>
    </source>
</evidence>
<proteinExistence type="predicted"/>
<protein>
    <recommendedName>
        <fullName evidence="5">ACR3 family arsenite efflux pump ArsB</fullName>
    </recommendedName>
</protein>
<keyword evidence="2" id="KW-1133">Transmembrane helix</keyword>
<feature type="transmembrane region" description="Helical" evidence="2">
    <location>
        <begin position="234"/>
        <end position="253"/>
    </location>
</feature>
<organism evidence="3 4">
    <name type="scientific">Natronospira bacteriovora</name>
    <dbReference type="NCBI Taxonomy" id="3069753"/>
    <lineage>
        <taxon>Bacteria</taxon>
        <taxon>Pseudomonadati</taxon>
        <taxon>Pseudomonadota</taxon>
        <taxon>Gammaproteobacteria</taxon>
        <taxon>Natronospirales</taxon>
        <taxon>Natronospiraceae</taxon>
        <taxon>Natronospira</taxon>
    </lineage>
</organism>
<feature type="transmembrane region" description="Helical" evidence="2">
    <location>
        <begin position="132"/>
        <end position="152"/>
    </location>
</feature>
<dbReference type="RefSeq" id="WP_306728514.1">
    <property type="nucleotide sequence ID" value="NZ_JAVDDT010000005.1"/>
</dbReference>
<keyword evidence="1" id="KW-0813">Transport</keyword>
<dbReference type="Proteomes" id="UP001239019">
    <property type="component" value="Unassembled WGS sequence"/>
</dbReference>